<dbReference type="InterPro" id="IPR003718">
    <property type="entry name" value="OsmC/Ohr_fam"/>
</dbReference>
<sequence>MPLKHLFKAILNWQTDRNSVKRYIKNHTVSFEDKSDLKISAAKAFKGDPSLHNPEDLLLSSLMSCHMMSFLYVCSLHQINVLSYTDSATGTLETDQKGSGRFTEVHLHPVVTIDNPKQIELANSLHQKANKLCFIANSCNFKILHTATCTAG</sequence>
<gene>
    <name evidence="1" type="ORF">SAMN06297358_3287</name>
</gene>
<dbReference type="Pfam" id="PF02566">
    <property type="entry name" value="OsmC"/>
    <property type="match status" value="1"/>
</dbReference>
<dbReference type="InterPro" id="IPR036102">
    <property type="entry name" value="OsmC/Ohrsf"/>
</dbReference>
<dbReference type="PANTHER" id="PTHR42830">
    <property type="entry name" value="OSMOTICALLY INDUCIBLE FAMILY PROTEIN"/>
    <property type="match status" value="1"/>
</dbReference>
<dbReference type="EMBL" id="OCMT01000003">
    <property type="protein sequence ID" value="SOD18984.1"/>
    <property type="molecule type" value="Genomic_DNA"/>
</dbReference>
<dbReference type="InterPro" id="IPR052707">
    <property type="entry name" value="OsmC_Ohr_Peroxiredoxin"/>
</dbReference>
<keyword evidence="2" id="KW-1185">Reference proteome</keyword>
<evidence type="ECO:0000313" key="2">
    <source>
        <dbReference type="Proteomes" id="UP000219281"/>
    </source>
</evidence>
<protein>
    <submittedName>
        <fullName evidence="1">Organic hydroperoxide reductase OsmC/OhrA</fullName>
    </submittedName>
</protein>
<organism evidence="1 2">
    <name type="scientific">Pedobacter xixiisoli</name>
    <dbReference type="NCBI Taxonomy" id="1476464"/>
    <lineage>
        <taxon>Bacteria</taxon>
        <taxon>Pseudomonadati</taxon>
        <taxon>Bacteroidota</taxon>
        <taxon>Sphingobacteriia</taxon>
        <taxon>Sphingobacteriales</taxon>
        <taxon>Sphingobacteriaceae</taxon>
        <taxon>Pedobacter</taxon>
    </lineage>
</organism>
<evidence type="ECO:0000313" key="1">
    <source>
        <dbReference type="EMBL" id="SOD18984.1"/>
    </source>
</evidence>
<name>A0A286AAP9_9SPHI</name>
<dbReference type="PANTHER" id="PTHR42830:SF2">
    <property type="entry name" value="OSMC_OHR FAMILY PROTEIN"/>
    <property type="match status" value="1"/>
</dbReference>
<accession>A0A286AAP9</accession>
<dbReference type="InterPro" id="IPR015946">
    <property type="entry name" value="KH_dom-like_a/b"/>
</dbReference>
<dbReference type="Gene3D" id="3.30.300.20">
    <property type="match status" value="1"/>
</dbReference>
<dbReference type="OrthoDB" id="9795405at2"/>
<dbReference type="Proteomes" id="UP000219281">
    <property type="component" value="Unassembled WGS sequence"/>
</dbReference>
<dbReference type="AlphaFoldDB" id="A0A286AAP9"/>
<dbReference type="RefSeq" id="WP_097133078.1">
    <property type="nucleotide sequence ID" value="NZ_OCMT01000003.1"/>
</dbReference>
<proteinExistence type="predicted"/>
<dbReference type="SUPFAM" id="SSF82784">
    <property type="entry name" value="OsmC-like"/>
    <property type="match status" value="1"/>
</dbReference>
<reference evidence="2" key="1">
    <citation type="submission" date="2017-09" db="EMBL/GenBank/DDBJ databases">
        <authorList>
            <person name="Varghese N."/>
            <person name="Submissions S."/>
        </authorList>
    </citation>
    <scope>NUCLEOTIDE SEQUENCE [LARGE SCALE GENOMIC DNA]</scope>
    <source>
        <strain evidence="2">CGMCC 1.12803</strain>
    </source>
</reference>